<proteinExistence type="inferred from homology"/>
<keyword evidence="11" id="KW-1185">Reference proteome</keyword>
<dbReference type="EMBL" id="JAAPAO010000170">
    <property type="protein sequence ID" value="KAF4669470.1"/>
    <property type="molecule type" value="Genomic_DNA"/>
</dbReference>
<feature type="transmembrane region" description="Helical" evidence="9">
    <location>
        <begin position="131"/>
        <end position="150"/>
    </location>
</feature>
<evidence type="ECO:0000256" key="8">
    <source>
        <dbReference type="ARBA" id="ARBA00023303"/>
    </source>
</evidence>
<comment type="caution">
    <text evidence="10">The sequence shown here is derived from an EMBL/GenBank/DDBJ whole genome shotgun (WGS) entry which is preliminary data.</text>
</comment>
<feature type="transmembrane region" description="Helical" evidence="9">
    <location>
        <begin position="75"/>
        <end position="93"/>
    </location>
</feature>
<evidence type="ECO:0000256" key="3">
    <source>
        <dbReference type="ARBA" id="ARBA00022448"/>
    </source>
</evidence>
<evidence type="ECO:0008006" key="12">
    <source>
        <dbReference type="Google" id="ProtNLM"/>
    </source>
</evidence>
<keyword evidence="4 9" id="KW-0812">Transmembrane</keyword>
<dbReference type="InterPro" id="IPR020966">
    <property type="entry name" value="ALMT"/>
</dbReference>
<evidence type="ECO:0000256" key="7">
    <source>
        <dbReference type="ARBA" id="ARBA00023136"/>
    </source>
</evidence>
<comment type="subcellular location">
    <subcellularLocation>
        <location evidence="1">Membrane</location>
        <topology evidence="1">Multi-pass membrane protein</topology>
    </subcellularLocation>
</comment>
<dbReference type="PANTHER" id="PTHR31086">
    <property type="entry name" value="ALUMINUM-ACTIVATED MALATE TRANSPORTER 10"/>
    <property type="match status" value="1"/>
</dbReference>
<feature type="transmembrane region" description="Helical" evidence="9">
    <location>
        <begin position="48"/>
        <end position="68"/>
    </location>
</feature>
<keyword evidence="5 9" id="KW-1133">Transmembrane helix</keyword>
<keyword evidence="7 9" id="KW-0472">Membrane</keyword>
<feature type="transmembrane region" description="Helical" evidence="9">
    <location>
        <begin position="522"/>
        <end position="545"/>
    </location>
</feature>
<dbReference type="AlphaFoldDB" id="A0A7J6ME86"/>
<evidence type="ECO:0000313" key="11">
    <source>
        <dbReference type="Proteomes" id="UP000591131"/>
    </source>
</evidence>
<feature type="transmembrane region" description="Helical" evidence="9">
    <location>
        <begin position="21"/>
        <end position="42"/>
    </location>
</feature>
<evidence type="ECO:0000256" key="2">
    <source>
        <dbReference type="ARBA" id="ARBA00007079"/>
    </source>
</evidence>
<dbReference type="Pfam" id="PF11744">
    <property type="entry name" value="ALMT"/>
    <property type="match status" value="1"/>
</dbReference>
<protein>
    <recommendedName>
        <fullName evidence="12">Aluminum-activated malate transporter 1</fullName>
    </recommendedName>
</protein>
<evidence type="ECO:0000256" key="4">
    <source>
        <dbReference type="ARBA" id="ARBA00022692"/>
    </source>
</evidence>
<feature type="transmembrane region" description="Helical" evidence="9">
    <location>
        <begin position="427"/>
        <end position="446"/>
    </location>
</feature>
<reference evidence="10 11" key="1">
    <citation type="submission" date="2020-04" db="EMBL/GenBank/DDBJ databases">
        <title>Perkinsus chesapeaki whole genome sequence.</title>
        <authorList>
            <person name="Bogema D.R."/>
        </authorList>
    </citation>
    <scope>NUCLEOTIDE SEQUENCE [LARGE SCALE GENOMIC DNA]</scope>
    <source>
        <strain evidence="10">ATCC PRA-425</strain>
    </source>
</reference>
<keyword evidence="3" id="KW-0813">Transport</keyword>
<name>A0A7J6ME86_PERCH</name>
<dbReference type="OrthoDB" id="68611at2759"/>
<organism evidence="10 11">
    <name type="scientific">Perkinsus chesapeaki</name>
    <name type="common">Clam parasite</name>
    <name type="synonym">Perkinsus andrewsi</name>
    <dbReference type="NCBI Taxonomy" id="330153"/>
    <lineage>
        <taxon>Eukaryota</taxon>
        <taxon>Sar</taxon>
        <taxon>Alveolata</taxon>
        <taxon>Perkinsozoa</taxon>
        <taxon>Perkinsea</taxon>
        <taxon>Perkinsida</taxon>
        <taxon>Perkinsidae</taxon>
        <taxon>Perkinsus</taxon>
    </lineage>
</organism>
<feature type="transmembrane region" description="Helical" evidence="9">
    <location>
        <begin position="478"/>
        <end position="493"/>
    </location>
</feature>
<evidence type="ECO:0000256" key="5">
    <source>
        <dbReference type="ARBA" id="ARBA00022989"/>
    </source>
</evidence>
<dbReference type="GO" id="GO:0016020">
    <property type="term" value="C:membrane"/>
    <property type="evidence" value="ECO:0007669"/>
    <property type="project" value="UniProtKB-SubCell"/>
</dbReference>
<feature type="transmembrane region" description="Helical" evidence="9">
    <location>
        <begin position="156"/>
        <end position="176"/>
    </location>
</feature>
<dbReference type="Proteomes" id="UP000591131">
    <property type="component" value="Unassembled WGS sequence"/>
</dbReference>
<evidence type="ECO:0000256" key="1">
    <source>
        <dbReference type="ARBA" id="ARBA00004141"/>
    </source>
</evidence>
<gene>
    <name evidence="10" type="ORF">FOL47_002544</name>
</gene>
<feature type="transmembrane region" description="Helical" evidence="9">
    <location>
        <begin position="452"/>
        <end position="471"/>
    </location>
</feature>
<evidence type="ECO:0000256" key="6">
    <source>
        <dbReference type="ARBA" id="ARBA00023065"/>
    </source>
</evidence>
<evidence type="ECO:0000256" key="9">
    <source>
        <dbReference type="SAM" id="Phobius"/>
    </source>
</evidence>
<comment type="similarity">
    <text evidence="2">Belongs to the aromatic acid exporter (TC 2.A.85) family.</text>
</comment>
<dbReference type="GO" id="GO:0034220">
    <property type="term" value="P:monoatomic ion transmembrane transport"/>
    <property type="evidence" value="ECO:0007669"/>
    <property type="project" value="UniProtKB-KW"/>
</dbReference>
<feature type="transmembrane region" description="Helical" evidence="9">
    <location>
        <begin position="557"/>
        <end position="578"/>
    </location>
</feature>
<feature type="transmembrane region" description="Helical" evidence="9">
    <location>
        <begin position="99"/>
        <end position="119"/>
    </location>
</feature>
<accession>A0A7J6ME86</accession>
<keyword evidence="6" id="KW-0406">Ion transport</keyword>
<keyword evidence="8" id="KW-0407">Ion channel</keyword>
<dbReference type="GO" id="GO:0015743">
    <property type="term" value="P:malate transport"/>
    <property type="evidence" value="ECO:0007669"/>
    <property type="project" value="InterPro"/>
</dbReference>
<evidence type="ECO:0000313" key="10">
    <source>
        <dbReference type="EMBL" id="KAF4669470.1"/>
    </source>
</evidence>
<sequence length="825" mass="92892">MLERYHIKHPATMRISTLYSAIIATIASAISAIPLVVCYYYQPWYEFFLVLAPIWALFVATPSNPAFTKSFGWKVIAGAWLGLGFGSLVRFIIECIDPSQYHPMWAAVLAIPFNLFLLMGQRFGQCKLKELFFTEIALIVASFPIAFYMFKPYGDGLAFTVATTYGSLVAMFFVWLSKTLNLVGGDEPSILEGFSYTIADVFDIFATYYPSPTKPGQLIPKSYKALTTKCRELALMRGGLGSREVSNSAWKMCEYLISIAEVLKDGDFDEALKELYWKPIAMDVLDLRSQVISTLRACFEGGVEGTVDEMKQLRGAIRDVYDHIEWIHKEGQLTSTSSRPEDIARFRFGIESMLYFSSEVEVFCNAILKMNVEQKEKDRAESFVGICLSPITELISFLKEWWMKPFFIGLDEDPSIWHKLEFPIHSTIVTTIGYIMIVAIGLSSPLFKLHGFWFFLVVEVAFLPNAGATLIQGSLREIGTIAGCLLAILFLWINHRSVAALVVEMIAIMFASKLVSELVPSLGYAALVGNLTWEVMCIGMAFSMGELPVDELVIVTAWRAVLTLGGALFCSLFSCVVFPEFASEKLRMSSAFVVEESAKAVTKALNQLVEIHSDPDYAEVSDDRTRFAEQSFKLMEERISLRTVSWAEVFVYGSLRVIPDITKRIMKCEVLINEMSMSALTLQNSLVRVALLPKSEVDARPIRKLLPALKKVATSLGLSSKRLVLRMRKSTNPKAISFNEDVNIAIQEFLDAFNEAQEMPRNADGVDPVWNRAYYLAYSIRLFGNQWNSLEESLLLQRVPIELLGHDYDARVEDVSTVRHRFSTY</sequence>